<dbReference type="PANTHER" id="PTHR44083:SF46">
    <property type="entry name" value="CTLH DOMAIN-CONTAINING PROTEIN"/>
    <property type="match status" value="1"/>
</dbReference>
<dbReference type="InterPro" id="IPR011044">
    <property type="entry name" value="Quino_amine_DH_bsu"/>
</dbReference>
<dbReference type="Pfam" id="PF00400">
    <property type="entry name" value="WD40"/>
    <property type="match status" value="4"/>
</dbReference>
<gene>
    <name evidence="6" type="ORF">F0562_007372</name>
</gene>
<keyword evidence="7" id="KW-1185">Reference proteome</keyword>
<feature type="domain" description="CTLH" evidence="5">
    <location>
        <begin position="43"/>
        <end position="101"/>
    </location>
</feature>
<dbReference type="InterPro" id="IPR036322">
    <property type="entry name" value="WD40_repeat_dom_sf"/>
</dbReference>
<sequence length="1022" mass="113540">MSEKESKNNNAGLRRDLIYLILQYLNEEKYNDTVHEFERETGSFFNVQYIEDLLLAGNWEVAEKYISGFTKVEDNQNSRKIIFEIRKQKYLEVLDRLDRATAAGILQNELKVFAREKVYKDLTHLITLNNFREHPQFLHYNSNTARTMLVTELKKLFRANPILRYLILPNMPDSRLKNLINQSLKWQHMLCKTPLPNYEIHTLFMDHKCYQPKDSYAQPSSSNQQNVSGSRAEDFKSVQPCQPIAVPARSPLPSWMLNIPNVTQPEVLGATMEVQTNQVALLNNLRTSDDISTSRPSGISDRLTLLVTSPGGSDSPVFNLTDELPMTVVRTLNQGSCPRSMDFHPFTQSLLLVGTNVGDIGLWDVGLGEKIDSHIGSVYDLAFSCPRKKLSVITCGDDQTIRVWDAITGAKLFTFEGHKAPVYSVCPNTRENTHFILSTSMDGKIKAWLYDMSGSKIDFNAPGGCCTTMAYSTDGKSQNGQTHIVEWVESEGLVERTYQGFHKRSLGIVQFDTAKNRFLAAADDHLIKFWEMDNANLLMTFAAGGDLPANPSIRYNKEGTLLAVSTNDNRVKILATLDGIHSLRAYETRATASRIASEASCNIGPLSAFASKISTKVNGDTRNMMDVEPILSEDHKSMKTWKLTEFDRPSQFLSLVLPVTVEANKIMRLIYTNSGDAILALGSNAIHLLWKWPRHNCKATTKCPPNLWHPPSKILMTNDSTYGRPEESASCFALSKNDSYLVSSSGGKISLFNMLTFKTMMTFIHPPPVPTCLAFHPQDNNIIAIGMDDCTVQIFNVRVTEVTTKLKGHSERITGLAFSSVLNSLVSAGADARIIVWQSNEWIGLKSTSLDIPGGRSAIALSDIHVHFHQDQIHFLAVHETQLAMYETTKMERVKQWLVAEFSPPLCHATFSCDSQLVYACFLDGTVGIFCSSNLQLQCIISPTAYLPSSASSPVYPIVIATHPQECNQFALGLTDGSVHVFEPLESEGQWGTPPVLDNGSPSNIPTAPPAVASGSGGQPDG</sequence>
<dbReference type="InterPro" id="IPR015943">
    <property type="entry name" value="WD40/YVTN_repeat-like_dom_sf"/>
</dbReference>
<dbReference type="PROSITE" id="PS50896">
    <property type="entry name" value="LISH"/>
    <property type="match status" value="1"/>
</dbReference>
<dbReference type="SMART" id="SM00668">
    <property type="entry name" value="CTLH"/>
    <property type="match status" value="1"/>
</dbReference>
<dbReference type="Pfam" id="PF21359">
    <property type="entry name" value="zf_topless"/>
    <property type="match status" value="1"/>
</dbReference>
<dbReference type="Pfam" id="PF21889">
    <property type="entry name" value="TPR1-like_2nd"/>
    <property type="match status" value="1"/>
</dbReference>
<dbReference type="Proteomes" id="UP000325577">
    <property type="component" value="Linkage Group LG3"/>
</dbReference>
<evidence type="ECO:0000259" key="5">
    <source>
        <dbReference type="PROSITE" id="PS50897"/>
    </source>
</evidence>
<dbReference type="InterPro" id="IPR027728">
    <property type="entry name" value="Topless_fam"/>
</dbReference>
<dbReference type="InterPro" id="IPR006594">
    <property type="entry name" value="LisH"/>
</dbReference>
<dbReference type="InterPro" id="IPR048419">
    <property type="entry name" value="Topless_Znf"/>
</dbReference>
<feature type="repeat" description="WD" evidence="3">
    <location>
        <begin position="806"/>
        <end position="838"/>
    </location>
</feature>
<feature type="compositionally biased region" description="Polar residues" evidence="4">
    <location>
        <begin position="217"/>
        <end position="229"/>
    </location>
</feature>
<evidence type="ECO:0000313" key="7">
    <source>
        <dbReference type="Proteomes" id="UP000325577"/>
    </source>
</evidence>
<evidence type="ECO:0000256" key="2">
    <source>
        <dbReference type="ARBA" id="ARBA00022737"/>
    </source>
</evidence>
<feature type="region of interest" description="Disordered" evidence="4">
    <location>
        <begin position="215"/>
        <end position="234"/>
    </location>
</feature>
<dbReference type="InterPro" id="IPR006595">
    <property type="entry name" value="CTLH_C"/>
</dbReference>
<dbReference type="OrthoDB" id="6262491at2759"/>
<dbReference type="PROSITE" id="PS50897">
    <property type="entry name" value="CTLH"/>
    <property type="match status" value="1"/>
</dbReference>
<keyword evidence="1 3" id="KW-0853">WD repeat</keyword>
<feature type="region of interest" description="Disordered" evidence="4">
    <location>
        <begin position="990"/>
        <end position="1022"/>
    </location>
</feature>
<feature type="repeat" description="WD" evidence="3">
    <location>
        <begin position="371"/>
        <end position="414"/>
    </location>
</feature>
<keyword evidence="2" id="KW-0677">Repeat</keyword>
<evidence type="ECO:0000256" key="1">
    <source>
        <dbReference type="ARBA" id="ARBA00022574"/>
    </source>
</evidence>
<dbReference type="SUPFAM" id="SSF50978">
    <property type="entry name" value="WD40 repeat-like"/>
    <property type="match status" value="2"/>
</dbReference>
<accession>A0A5J5A820</accession>
<evidence type="ECO:0000313" key="6">
    <source>
        <dbReference type="EMBL" id="KAA8525517.1"/>
    </source>
</evidence>
<dbReference type="SMART" id="SM00320">
    <property type="entry name" value="WD40"/>
    <property type="match status" value="9"/>
</dbReference>
<evidence type="ECO:0000256" key="3">
    <source>
        <dbReference type="PROSITE-ProRule" id="PRU00221"/>
    </source>
</evidence>
<dbReference type="AlphaFoldDB" id="A0A5J5A820"/>
<dbReference type="InterPro" id="IPR054080">
    <property type="entry name" value="TPR1-like_2nd"/>
</dbReference>
<dbReference type="EMBL" id="CM018046">
    <property type="protein sequence ID" value="KAA8525517.1"/>
    <property type="molecule type" value="Genomic_DNA"/>
</dbReference>
<name>A0A5J5A820_9ASTE</name>
<dbReference type="PANTHER" id="PTHR44083">
    <property type="entry name" value="TOPLESS-RELATED PROTEIN 1-RELATED"/>
    <property type="match status" value="1"/>
</dbReference>
<dbReference type="InterPro" id="IPR001680">
    <property type="entry name" value="WD40_rpt"/>
</dbReference>
<evidence type="ECO:0000256" key="4">
    <source>
        <dbReference type="SAM" id="MobiDB-lite"/>
    </source>
</evidence>
<dbReference type="SUPFAM" id="SSF50969">
    <property type="entry name" value="YVTN repeat-like/Quinoprotein amine dehydrogenase"/>
    <property type="match status" value="1"/>
</dbReference>
<proteinExistence type="predicted"/>
<dbReference type="SMART" id="SM00667">
    <property type="entry name" value="LisH"/>
    <property type="match status" value="1"/>
</dbReference>
<dbReference type="PROSITE" id="PS50082">
    <property type="entry name" value="WD_REPEATS_2"/>
    <property type="match status" value="3"/>
</dbReference>
<reference evidence="6 7" key="1">
    <citation type="submission" date="2019-09" db="EMBL/GenBank/DDBJ databases">
        <title>A chromosome-level genome assembly of the Chinese tupelo Nyssa sinensis.</title>
        <authorList>
            <person name="Yang X."/>
            <person name="Kang M."/>
            <person name="Yang Y."/>
            <person name="Xiong H."/>
            <person name="Wang M."/>
            <person name="Zhang Z."/>
            <person name="Wang Z."/>
            <person name="Wu H."/>
            <person name="Ma T."/>
            <person name="Liu J."/>
            <person name="Xi Z."/>
        </authorList>
    </citation>
    <scope>NUCLEOTIDE SEQUENCE [LARGE SCALE GENOMIC DNA]</scope>
    <source>
        <strain evidence="6">J267</strain>
        <tissue evidence="6">Leaf</tissue>
    </source>
</reference>
<protein>
    <recommendedName>
        <fullName evidence="5">CTLH domain-containing protein</fullName>
    </recommendedName>
</protein>
<dbReference type="GO" id="GO:0006355">
    <property type="term" value="P:regulation of DNA-templated transcription"/>
    <property type="evidence" value="ECO:0007669"/>
    <property type="project" value="InterPro"/>
</dbReference>
<feature type="repeat" description="WD" evidence="3">
    <location>
        <begin position="499"/>
        <end position="540"/>
    </location>
</feature>
<dbReference type="Gene3D" id="2.130.10.10">
    <property type="entry name" value="YVTN repeat-like/Quinoprotein amine dehydrogenase"/>
    <property type="match status" value="3"/>
</dbReference>
<dbReference type="PROSITE" id="PS50294">
    <property type="entry name" value="WD_REPEATS_REGION"/>
    <property type="match status" value="1"/>
</dbReference>
<organism evidence="6 7">
    <name type="scientific">Nyssa sinensis</name>
    <dbReference type="NCBI Taxonomy" id="561372"/>
    <lineage>
        <taxon>Eukaryota</taxon>
        <taxon>Viridiplantae</taxon>
        <taxon>Streptophyta</taxon>
        <taxon>Embryophyta</taxon>
        <taxon>Tracheophyta</taxon>
        <taxon>Spermatophyta</taxon>
        <taxon>Magnoliopsida</taxon>
        <taxon>eudicotyledons</taxon>
        <taxon>Gunneridae</taxon>
        <taxon>Pentapetalae</taxon>
        <taxon>asterids</taxon>
        <taxon>Cornales</taxon>
        <taxon>Nyssaceae</taxon>
        <taxon>Nyssa</taxon>
    </lineage>
</organism>